<accession>C9YGA9</accession>
<protein>
    <submittedName>
        <fullName evidence="1">Uncharacterized protein</fullName>
    </submittedName>
</protein>
<name>C9YGA9_CURXX</name>
<organism evidence="1">
    <name type="scientific">Curvibacter symbiont subsp. Hydra magnipapillata</name>
    <dbReference type="NCBI Taxonomy" id="667019"/>
    <lineage>
        <taxon>Bacteria</taxon>
        <taxon>Pseudomonadati</taxon>
        <taxon>Pseudomonadota</taxon>
        <taxon>Betaproteobacteria</taxon>
        <taxon>Burkholderiales</taxon>
        <taxon>Comamonadaceae</taxon>
        <taxon>Curvibacter</taxon>
    </lineage>
</organism>
<dbReference type="AlphaFoldDB" id="C9YGA9"/>
<proteinExistence type="predicted"/>
<dbReference type="EMBL" id="FN543108">
    <property type="protein sequence ID" value="CBA33245.1"/>
    <property type="molecule type" value="Genomic_DNA"/>
</dbReference>
<evidence type="ECO:0000313" key="1">
    <source>
        <dbReference type="EMBL" id="CBA33245.1"/>
    </source>
</evidence>
<sequence length="39" mass="4409">MLKKTAITLALCVLLTAVFTLYAQPDFMVQMANQLWACF</sequence>
<gene>
    <name evidence="1" type="ORF">Csp_B18090</name>
</gene>
<reference evidence="1" key="1">
    <citation type="journal article" date="2010" name="Nature">
        <title>The Dynamic genome of Hydra.</title>
        <authorList>
            <person name="Chapman J.A."/>
            <person name="Kirkness E.F."/>
            <person name="Simakov O."/>
            <person name="Hampson S.E."/>
            <person name="Mitros T."/>
            <person name="Weinmaier T."/>
            <person name="Rattei T."/>
            <person name="Balasubramanian P.G."/>
            <person name="Borman J."/>
            <person name="Busam D."/>
            <person name="Disbennett K."/>
            <person name="Pfannkoch C."/>
            <person name="Sumin N."/>
            <person name="Sutton G."/>
            <person name="Viswanathan L."/>
            <person name="Walenz B."/>
            <person name="Goodstein D.M."/>
            <person name="Hellsten U."/>
            <person name="Kawashima T."/>
            <person name="Prochnik S.E."/>
            <person name="Putnam N.H."/>
            <person name="Shu S."/>
            <person name="Blumberg B."/>
            <person name="Dana C.E."/>
            <person name="Gee L."/>
            <person name="Kibler D.F."/>
            <person name="Law L."/>
            <person name="Lindgens D."/>
            <person name="Martinez D.E."/>
            <person name="Peng J."/>
            <person name="Wigge P.A."/>
            <person name="Bertulat B."/>
            <person name="Guder C."/>
            <person name="Nakamura Y."/>
            <person name="Ozbek S."/>
            <person name="Watanabe H."/>
            <person name="Khalturin K."/>
            <person name="Hemmrich G."/>
            <person name="Franke A."/>
            <person name="Augustin R."/>
            <person name="Fraune S."/>
            <person name="Hayakawa E."/>
            <person name="Hayakawa S."/>
            <person name="Hirose M."/>
            <person name="Hwang J."/>
            <person name="Ikeo K."/>
            <person name="Nishimiya-Fujisawa C."/>
            <person name="Ogura A."/>
            <person name="Takahashi T."/>
            <person name="Steinmetz P.R."/>
            <person name="Zhang X."/>
            <person name="Aufschnaiter R."/>
            <person name="Eder M.K."/>
            <person name="Gorny A.K."/>
            <person name="Salvenmoser W."/>
            <person name="Heimberg A.M."/>
            <person name="Wheeler B.M."/>
            <person name="Peterson K.J."/>
            <person name="Boettger A."/>
            <person name="Tischler P."/>
            <person name="Wolf A."/>
            <person name="Gojobori T."/>
            <person name="Remington K.A."/>
            <person name="Strausberg R.L."/>
            <person name="Venter J."/>
            <person name="Technau U."/>
            <person name="Hobmayer B."/>
            <person name="Bosch T.C."/>
            <person name="Holstein T.W."/>
            <person name="Fujisawa T."/>
            <person name="Bode H.R."/>
            <person name="David C.N."/>
            <person name="Rokhsar D.S."/>
            <person name="Steele R.E."/>
        </authorList>
    </citation>
    <scope>NUCLEOTIDE SEQUENCE</scope>
</reference>